<evidence type="ECO:0000259" key="2">
    <source>
        <dbReference type="Pfam" id="PF00892"/>
    </source>
</evidence>
<feature type="transmembrane region" description="Helical" evidence="1">
    <location>
        <begin position="116"/>
        <end position="134"/>
    </location>
</feature>
<dbReference type="SUPFAM" id="SSF103481">
    <property type="entry name" value="Multidrug resistance efflux transporter EmrE"/>
    <property type="match status" value="1"/>
</dbReference>
<keyword evidence="1" id="KW-0812">Transmembrane</keyword>
<feature type="transmembrane region" description="Helical" evidence="1">
    <location>
        <begin position="236"/>
        <end position="256"/>
    </location>
</feature>
<feature type="transmembrane region" description="Helical" evidence="1">
    <location>
        <begin position="83"/>
        <end position="104"/>
    </location>
</feature>
<accession>A0A0P7X4I8</accession>
<feature type="transmembrane region" description="Helical" evidence="1">
    <location>
        <begin position="140"/>
        <end position="159"/>
    </location>
</feature>
<organism evidence="3 5">
    <name type="scientific">Saliniramus fredricksonii</name>
    <dbReference type="NCBI Taxonomy" id="1653334"/>
    <lineage>
        <taxon>Bacteria</taxon>
        <taxon>Pseudomonadati</taxon>
        <taxon>Pseudomonadota</taxon>
        <taxon>Alphaproteobacteria</taxon>
        <taxon>Hyphomicrobiales</taxon>
        <taxon>Salinarimonadaceae</taxon>
        <taxon>Saliniramus</taxon>
    </lineage>
</organism>
<dbReference type="GO" id="GO:0016020">
    <property type="term" value="C:membrane"/>
    <property type="evidence" value="ECO:0007669"/>
    <property type="project" value="InterPro"/>
</dbReference>
<dbReference type="EMBL" id="LJSX01000023">
    <property type="protein sequence ID" value="KPQ09670.1"/>
    <property type="molecule type" value="Genomic_DNA"/>
</dbReference>
<dbReference type="Proteomes" id="UP000050497">
    <property type="component" value="Unassembled WGS sequence"/>
</dbReference>
<feature type="transmembrane region" description="Helical" evidence="1">
    <location>
        <begin position="262"/>
        <end position="286"/>
    </location>
</feature>
<keyword evidence="6" id="KW-1185">Reference proteome</keyword>
<dbReference type="Pfam" id="PF00892">
    <property type="entry name" value="EamA"/>
    <property type="match status" value="1"/>
</dbReference>
<reference evidence="3 5" key="1">
    <citation type="submission" date="2015-09" db="EMBL/GenBank/DDBJ databases">
        <title>Identification and resolution of microdiversity through metagenomic sequencing of parallel consortia.</title>
        <authorList>
            <person name="Nelson W.C."/>
            <person name="Romine M.F."/>
            <person name="Lindemann S.R."/>
        </authorList>
    </citation>
    <scope>NUCLEOTIDE SEQUENCE [LARGE SCALE GENOMIC DNA]</scope>
    <source>
        <strain evidence="3">HL-109</strain>
    </source>
</reference>
<name>A0A0P7X4I8_9HYPH</name>
<keyword evidence="1" id="KW-1133">Transmembrane helix</keyword>
<feature type="transmembrane region" description="Helical" evidence="1">
    <location>
        <begin position="41"/>
        <end position="63"/>
    </location>
</feature>
<gene>
    <name evidence="4" type="ORF">GA0071312_1165</name>
    <name evidence="3" type="ORF">HLUCCO17_13590</name>
</gene>
<dbReference type="PANTHER" id="PTHR22911">
    <property type="entry name" value="ACYL-MALONYL CONDENSING ENZYME-RELATED"/>
    <property type="match status" value="1"/>
</dbReference>
<reference evidence="4 6" key="2">
    <citation type="submission" date="2016-08" db="EMBL/GenBank/DDBJ databases">
        <authorList>
            <person name="Varghese N."/>
            <person name="Submissions Spin"/>
        </authorList>
    </citation>
    <scope>NUCLEOTIDE SEQUENCE [LARGE SCALE GENOMIC DNA]</scope>
    <source>
        <strain evidence="4 6">HL-109</strain>
    </source>
</reference>
<feature type="domain" description="EamA" evidence="2">
    <location>
        <begin position="14"/>
        <end position="156"/>
    </location>
</feature>
<dbReference type="OrthoDB" id="184388at2"/>
<dbReference type="Proteomes" id="UP000182800">
    <property type="component" value="Unassembled WGS sequence"/>
</dbReference>
<feature type="transmembrane region" description="Helical" evidence="1">
    <location>
        <begin position="204"/>
        <end position="224"/>
    </location>
</feature>
<dbReference type="InterPro" id="IPR037185">
    <property type="entry name" value="EmrE-like"/>
</dbReference>
<proteinExistence type="predicted"/>
<evidence type="ECO:0000313" key="3">
    <source>
        <dbReference type="EMBL" id="KPQ09670.1"/>
    </source>
</evidence>
<dbReference type="EMBL" id="FMBM01000001">
    <property type="protein sequence ID" value="SCC79787.1"/>
    <property type="molecule type" value="Genomic_DNA"/>
</dbReference>
<protein>
    <submittedName>
        <fullName evidence="3">DME family drug/metabolite exporter</fullName>
    </submittedName>
    <submittedName>
        <fullName evidence="4">EamA-like transporter family protein</fullName>
    </submittedName>
</protein>
<evidence type="ECO:0000313" key="4">
    <source>
        <dbReference type="EMBL" id="SCC79787.1"/>
    </source>
</evidence>
<feature type="transmembrane region" description="Helical" evidence="1">
    <location>
        <begin position="12"/>
        <end position="29"/>
    </location>
</feature>
<evidence type="ECO:0000313" key="6">
    <source>
        <dbReference type="Proteomes" id="UP000182800"/>
    </source>
</evidence>
<dbReference type="InterPro" id="IPR000620">
    <property type="entry name" value="EamA_dom"/>
</dbReference>
<sequence>MWMAAFWPCSNDMTWIILGLGAGIILGIYDFLTKIALRKNGVLEVVFLSSLIGALVWLPFILAPDNAVHALRPVGLAPEGLSLSEHLAVLPKSLMMVVTWVLSYYSVKALPLSISAGIRASGPVWTAIGAYVFLGELLSPMQWTGILLAVAAYYYFSLIGKKEGIHVQSNLWVFCMLAATLMSSANALYDKHILVNLDLDLASVQAYSALQRAALAAIILPFIIKRITLKGLMSENWSITALAIAYVTAEFVYLWSVNSEGALISVISILRRTNLIMVFGLSAILLRENNIPQKTMAIGVVLLGICLVILN</sequence>
<comment type="caution">
    <text evidence="3">The sequence shown here is derived from an EMBL/GenBank/DDBJ whole genome shotgun (WGS) entry which is preliminary data.</text>
</comment>
<evidence type="ECO:0000313" key="5">
    <source>
        <dbReference type="Proteomes" id="UP000050497"/>
    </source>
</evidence>
<evidence type="ECO:0000256" key="1">
    <source>
        <dbReference type="SAM" id="Phobius"/>
    </source>
</evidence>
<dbReference type="AlphaFoldDB" id="A0A0P7X4I8"/>
<keyword evidence="1" id="KW-0472">Membrane</keyword>
<dbReference type="PANTHER" id="PTHR22911:SF137">
    <property type="entry name" value="SOLUTE CARRIER FAMILY 35 MEMBER G2-RELATED"/>
    <property type="match status" value="1"/>
</dbReference>
<feature type="transmembrane region" description="Helical" evidence="1">
    <location>
        <begin position="171"/>
        <end position="189"/>
    </location>
</feature>